<protein>
    <submittedName>
        <fullName evidence="2">DUF3149 domain-containing protein</fullName>
    </submittedName>
</protein>
<feature type="transmembrane region" description="Helical" evidence="1">
    <location>
        <begin position="12"/>
        <end position="35"/>
    </location>
</feature>
<dbReference type="InterPro" id="IPR021494">
    <property type="entry name" value="DUF3149"/>
</dbReference>
<evidence type="ECO:0000313" key="2">
    <source>
        <dbReference type="EMBL" id="KAB0578105.1"/>
    </source>
</evidence>
<reference evidence="2 3" key="1">
    <citation type="submission" date="2019-09" db="EMBL/GenBank/DDBJ databases">
        <title>Draft genome sequences of 48 bacterial type strains from the CCUG.</title>
        <authorList>
            <person name="Tunovic T."/>
            <person name="Pineiro-Iglesias B."/>
            <person name="Unosson C."/>
            <person name="Inganas E."/>
            <person name="Ohlen M."/>
            <person name="Cardew S."/>
            <person name="Jensie-Markopoulos S."/>
            <person name="Salva-Serra F."/>
            <person name="Jaen-Luchoro D."/>
            <person name="Karlsson R."/>
            <person name="Svensson-Stadler L."/>
            <person name="Chun J."/>
            <person name="Moore E."/>
        </authorList>
    </citation>
    <scope>NUCLEOTIDE SEQUENCE [LARGE SCALE GENOMIC DNA]</scope>
    <source>
        <strain evidence="2 3">CCUG 30977</strain>
    </source>
</reference>
<sequence>MHALRDFFTTDYGLMSAAGILFMLGMLGYYVYYFIHHMHVDEKAEQDRLAAAAHK</sequence>
<dbReference type="OrthoDB" id="8594755at2"/>
<evidence type="ECO:0000256" key="1">
    <source>
        <dbReference type="SAM" id="Phobius"/>
    </source>
</evidence>
<dbReference type="EMBL" id="VZPB01000043">
    <property type="protein sequence ID" value="KAB0578105.1"/>
    <property type="molecule type" value="Genomic_DNA"/>
</dbReference>
<keyword evidence="1" id="KW-0812">Transmembrane</keyword>
<keyword evidence="1" id="KW-0472">Membrane</keyword>
<gene>
    <name evidence="2" type="ORF">F7Q92_15930</name>
</gene>
<evidence type="ECO:0000313" key="3">
    <source>
        <dbReference type="Proteomes" id="UP000430120"/>
    </source>
</evidence>
<comment type="caution">
    <text evidence="2">The sequence shown here is derived from an EMBL/GenBank/DDBJ whole genome shotgun (WGS) entry which is preliminary data.</text>
</comment>
<accession>A0A643FAB4</accession>
<proteinExistence type="predicted"/>
<dbReference type="RefSeq" id="WP_151125091.1">
    <property type="nucleotide sequence ID" value="NZ_CP088081.1"/>
</dbReference>
<keyword evidence="3" id="KW-1185">Reference proteome</keyword>
<organism evidence="2 3">
    <name type="scientific">Ideonella dechloratans</name>
    <dbReference type="NCBI Taxonomy" id="36863"/>
    <lineage>
        <taxon>Bacteria</taxon>
        <taxon>Pseudomonadati</taxon>
        <taxon>Pseudomonadota</taxon>
        <taxon>Betaproteobacteria</taxon>
        <taxon>Burkholderiales</taxon>
        <taxon>Sphaerotilaceae</taxon>
        <taxon>Ideonella</taxon>
    </lineage>
</organism>
<keyword evidence="1" id="KW-1133">Transmembrane helix</keyword>
<dbReference type="AlphaFoldDB" id="A0A643FAB4"/>
<name>A0A643FAB4_IDEDE</name>
<dbReference type="Pfam" id="PF11346">
    <property type="entry name" value="DUF3149"/>
    <property type="match status" value="1"/>
</dbReference>
<dbReference type="Proteomes" id="UP000430120">
    <property type="component" value="Unassembled WGS sequence"/>
</dbReference>